<feature type="binding site" evidence="16">
    <location>
        <position position="215"/>
    </location>
    <ligand>
        <name>substrate</name>
    </ligand>
</feature>
<dbReference type="eggNOG" id="COG1985">
    <property type="taxonomic scope" value="Bacteria"/>
</dbReference>
<dbReference type="PROSITE" id="PS00903">
    <property type="entry name" value="CYT_DCMP_DEAMINASES_1"/>
    <property type="match status" value="1"/>
</dbReference>
<comment type="cofactor">
    <cofactor evidence="14 17">
        <name>Zn(2+)</name>
        <dbReference type="ChEBI" id="CHEBI:29105"/>
    </cofactor>
    <text evidence="14 17">Binds 1 zinc ion.</text>
</comment>
<dbReference type="KEGG" id="cau:Caur_2199"/>
<evidence type="ECO:0000313" key="20">
    <source>
        <dbReference type="Proteomes" id="UP000002008"/>
    </source>
</evidence>
<feature type="binding site" evidence="16">
    <location>
        <position position="305"/>
    </location>
    <ligand>
        <name>substrate</name>
    </ligand>
</feature>
<evidence type="ECO:0000313" key="19">
    <source>
        <dbReference type="EMBL" id="ABY35408.1"/>
    </source>
</evidence>
<keyword evidence="9 14" id="KW-0521">NADP</keyword>
<feature type="binding site" evidence="16">
    <location>
        <begin position="307"/>
        <end position="313"/>
    </location>
    <ligand>
        <name>NADP(+)</name>
        <dbReference type="ChEBI" id="CHEBI:58349"/>
    </ligand>
</feature>
<comment type="similarity">
    <text evidence="5 14">In the C-terminal section; belongs to the HTP reductase family.</text>
</comment>
<dbReference type="EC" id="1.1.1.193" evidence="14"/>
<evidence type="ECO:0000256" key="10">
    <source>
        <dbReference type="ARBA" id="ARBA00023002"/>
    </source>
</evidence>
<dbReference type="InterPro" id="IPR002734">
    <property type="entry name" value="RibDG_C"/>
</dbReference>
<keyword evidence="20" id="KW-1185">Reference proteome</keyword>
<dbReference type="Proteomes" id="UP000002008">
    <property type="component" value="Chromosome"/>
</dbReference>
<dbReference type="PIRSF" id="PIRSF006769">
    <property type="entry name" value="RibD"/>
    <property type="match status" value="1"/>
</dbReference>
<keyword evidence="8 14" id="KW-0862">Zinc</keyword>
<reference evidence="20" key="1">
    <citation type="journal article" date="2011" name="BMC Genomics">
        <title>Complete genome sequence of the filamentous anoxygenic phototrophic bacterium Chloroflexus aurantiacus.</title>
        <authorList>
            <person name="Tang K.H."/>
            <person name="Barry K."/>
            <person name="Chertkov O."/>
            <person name="Dalin E."/>
            <person name="Han C.S."/>
            <person name="Hauser L.J."/>
            <person name="Honchak B.M."/>
            <person name="Karbach L.E."/>
            <person name="Land M.L."/>
            <person name="Lapidus A."/>
            <person name="Larimer F.W."/>
            <person name="Mikhailova N."/>
            <person name="Pitluck S."/>
            <person name="Pierson B.K."/>
            <person name="Blankenship R.E."/>
        </authorList>
    </citation>
    <scope>NUCLEOTIDE SEQUENCE [LARGE SCALE GENOMIC DNA]</scope>
    <source>
        <strain evidence="20">ATCC 29366 / DSM 635 / J-10-fl</strain>
    </source>
</reference>
<evidence type="ECO:0000256" key="9">
    <source>
        <dbReference type="ARBA" id="ARBA00022857"/>
    </source>
</evidence>
<feature type="binding site" evidence="17">
    <location>
        <position position="91"/>
    </location>
    <ligand>
        <name>Zn(2+)</name>
        <dbReference type="ChEBI" id="CHEBI:29105"/>
        <note>catalytic</note>
    </ligand>
</feature>
<dbReference type="STRING" id="324602.Caur_2199"/>
<feature type="binding site" evidence="16">
    <location>
        <position position="212"/>
    </location>
    <ligand>
        <name>substrate</name>
    </ligand>
</feature>
<keyword evidence="7 14" id="KW-0479">Metal-binding</keyword>
<evidence type="ECO:0000256" key="1">
    <source>
        <dbReference type="ARBA" id="ARBA00002151"/>
    </source>
</evidence>
<dbReference type="Pfam" id="PF01872">
    <property type="entry name" value="RibD_C"/>
    <property type="match status" value="1"/>
</dbReference>
<dbReference type="GO" id="GO:0008703">
    <property type="term" value="F:5-amino-6-(5-phosphoribosylamino)uracil reductase activity"/>
    <property type="evidence" value="ECO:0007669"/>
    <property type="project" value="UniProtKB-EC"/>
</dbReference>
<evidence type="ECO:0000256" key="7">
    <source>
        <dbReference type="ARBA" id="ARBA00022723"/>
    </source>
</evidence>
<dbReference type="Gene3D" id="3.40.430.10">
    <property type="entry name" value="Dihydrofolate Reductase, subunit A"/>
    <property type="match status" value="1"/>
</dbReference>
<evidence type="ECO:0000256" key="15">
    <source>
        <dbReference type="PIRSR" id="PIRSR006769-1"/>
    </source>
</evidence>
<feature type="binding site" evidence="16">
    <location>
        <position position="204"/>
    </location>
    <ligand>
        <name>NADP(+)</name>
        <dbReference type="ChEBI" id="CHEBI:58349"/>
    </ligand>
</feature>
<dbReference type="SUPFAM" id="SSF53927">
    <property type="entry name" value="Cytidine deaminase-like"/>
    <property type="match status" value="1"/>
</dbReference>
<evidence type="ECO:0000256" key="17">
    <source>
        <dbReference type="PIRSR" id="PIRSR006769-3"/>
    </source>
</evidence>
<dbReference type="PROSITE" id="PS51747">
    <property type="entry name" value="CYT_DCMP_DEAMINASES_2"/>
    <property type="match status" value="1"/>
</dbReference>
<evidence type="ECO:0000256" key="11">
    <source>
        <dbReference type="ARBA" id="ARBA00023268"/>
    </source>
</evidence>
<feature type="binding site" evidence="17">
    <location>
        <position position="57"/>
    </location>
    <ligand>
        <name>Zn(2+)</name>
        <dbReference type="ChEBI" id="CHEBI:29105"/>
        <note>catalytic</note>
    </ligand>
</feature>
<feature type="binding site" evidence="16">
    <location>
        <position position="192"/>
    </location>
    <ligand>
        <name>substrate</name>
    </ligand>
</feature>
<dbReference type="InterPro" id="IPR016192">
    <property type="entry name" value="APOBEC/CMP_deaminase_Zn-bd"/>
</dbReference>
<evidence type="ECO:0000256" key="4">
    <source>
        <dbReference type="ARBA" id="ARBA00005259"/>
    </source>
</evidence>
<organism evidence="19 20">
    <name type="scientific">Chloroflexus aurantiacus (strain ATCC 29366 / DSM 635 / J-10-fl)</name>
    <dbReference type="NCBI Taxonomy" id="324602"/>
    <lineage>
        <taxon>Bacteria</taxon>
        <taxon>Bacillati</taxon>
        <taxon>Chloroflexota</taxon>
        <taxon>Chloroflexia</taxon>
        <taxon>Chloroflexales</taxon>
        <taxon>Chloroflexineae</taxon>
        <taxon>Chloroflexaceae</taxon>
        <taxon>Chloroflexus</taxon>
    </lineage>
</organism>
<evidence type="ECO:0000256" key="5">
    <source>
        <dbReference type="ARBA" id="ARBA00007417"/>
    </source>
</evidence>
<evidence type="ECO:0000256" key="16">
    <source>
        <dbReference type="PIRSR" id="PIRSR006769-2"/>
    </source>
</evidence>
<dbReference type="AlphaFoldDB" id="A9WFQ8"/>
<dbReference type="InterPro" id="IPR016193">
    <property type="entry name" value="Cytidine_deaminase-like"/>
</dbReference>
<dbReference type="InterPro" id="IPR004794">
    <property type="entry name" value="Eubact_RibD"/>
</dbReference>
<accession>A9WFQ8</accession>
<dbReference type="GO" id="GO:0050661">
    <property type="term" value="F:NADP binding"/>
    <property type="evidence" value="ECO:0007669"/>
    <property type="project" value="InterPro"/>
</dbReference>
<feature type="domain" description="CMP/dCMP-type deaminase" evidence="18">
    <location>
        <begin position="8"/>
        <end position="130"/>
    </location>
</feature>
<proteinExistence type="inferred from homology"/>
<dbReference type="GO" id="GO:0008835">
    <property type="term" value="F:diaminohydroxyphosphoribosylaminopyrimidine deaminase activity"/>
    <property type="evidence" value="ECO:0000318"/>
    <property type="project" value="GO_Central"/>
</dbReference>
<dbReference type="InterPro" id="IPR050765">
    <property type="entry name" value="Riboflavin_Biosynth_HTPR"/>
</dbReference>
<feature type="binding site" evidence="16">
    <location>
        <position position="176"/>
    </location>
    <ligand>
        <name>substrate</name>
    </ligand>
</feature>
<dbReference type="Pfam" id="PF00383">
    <property type="entry name" value="dCMP_cyt_deam_1"/>
    <property type="match status" value="1"/>
</dbReference>
<comment type="catalytic activity">
    <reaction evidence="12 14">
        <text>5-amino-6-(5-phospho-D-ribitylamino)uracil + NADP(+) = 5-amino-6-(5-phospho-D-ribosylamino)uracil + NADPH + H(+)</text>
        <dbReference type="Rhea" id="RHEA:17845"/>
        <dbReference type="ChEBI" id="CHEBI:15378"/>
        <dbReference type="ChEBI" id="CHEBI:57783"/>
        <dbReference type="ChEBI" id="CHEBI:58349"/>
        <dbReference type="ChEBI" id="CHEBI:58421"/>
        <dbReference type="ChEBI" id="CHEBI:58453"/>
        <dbReference type="EC" id="1.1.1.193"/>
    </reaction>
</comment>
<dbReference type="GO" id="GO:0009231">
    <property type="term" value="P:riboflavin biosynthetic process"/>
    <property type="evidence" value="ECO:0007669"/>
    <property type="project" value="UniProtKB-UniPathway"/>
</dbReference>
<protein>
    <recommendedName>
        <fullName evidence="14">Riboflavin biosynthesis protein RibD</fullName>
    </recommendedName>
    <domain>
        <recommendedName>
            <fullName evidence="14">Diaminohydroxyphosphoribosylaminopyrimidine deaminase</fullName>
            <shortName evidence="14">DRAP deaminase</shortName>
            <ecNumber evidence="14">3.5.4.26</ecNumber>
        </recommendedName>
        <alternativeName>
            <fullName evidence="14">Riboflavin-specific deaminase</fullName>
        </alternativeName>
    </domain>
    <domain>
        <recommendedName>
            <fullName evidence="14">5-amino-6-(5-phosphoribosylamino)uracil reductase</fullName>
            <ecNumber evidence="14">1.1.1.193</ecNumber>
        </recommendedName>
        <alternativeName>
            <fullName evidence="14">HTP reductase</fullName>
        </alternativeName>
    </domain>
</protein>
<dbReference type="SUPFAM" id="SSF53597">
    <property type="entry name" value="Dihydrofolate reductase-like"/>
    <property type="match status" value="1"/>
</dbReference>
<dbReference type="PATRIC" id="fig|324602.8.peg.2492"/>
<keyword evidence="10 14" id="KW-0560">Oxidoreductase</keyword>
<dbReference type="EC" id="3.5.4.26" evidence="14"/>
<dbReference type="InterPro" id="IPR024072">
    <property type="entry name" value="DHFR-like_dom_sf"/>
</dbReference>
<feature type="binding site" evidence="16">
    <location>
        <position position="233"/>
    </location>
    <ligand>
        <name>NADP(+)</name>
        <dbReference type="ChEBI" id="CHEBI:58349"/>
    </ligand>
</feature>
<feature type="active site" description="Proton donor" evidence="15">
    <location>
        <position position="59"/>
    </location>
</feature>
<evidence type="ECO:0000256" key="14">
    <source>
        <dbReference type="PIRNR" id="PIRNR006769"/>
    </source>
</evidence>
<feature type="binding site" evidence="16">
    <location>
        <position position="178"/>
    </location>
    <ligand>
        <name>NADP(+)</name>
        <dbReference type="ChEBI" id="CHEBI:58349"/>
    </ligand>
</feature>
<sequence length="391" mass="42202">MNHQPHVFTLEYAVELALQQAAAVVGRTSPNPPVGAVVVRDGQVVGLGATQPAGGPHAERIALAAAGERARGADLYTTLEPCTFYGRTPPCTEAIIAAGIRRVFFIAHDPDPRMGDGAAAVLQPAGIEVYRITTGAATVAGQLAPFRCRVQCGRPLVTAKYAMTLDGRIATASGDSRWITDPAARAQVHRLRDQVDVIMVGVGTIRNDDPQLTTRLDQHWREPRHPLRVIVDSRGQTPLHARVVRGDLPGQTLIACVQPEPAWLAAMQSRGVRVVQFPPDATGRVALAPLLHYLAHEGYNHLLVEGGAMLLGALHAECLIDEIWAFIGARVVNDALAPGPMAGPGVACMAMARRYRLRRLEQYDQDALLIATAVDAPWWDVEEVADVYRHC</sequence>
<gene>
    <name evidence="19" type="ordered locus">Caur_2199</name>
</gene>
<comment type="function">
    <text evidence="1 14">Converts 2,5-diamino-6-(ribosylamino)-4(3h)-pyrimidinone 5'-phosphate into 5-amino-6-(ribosylamino)-2,4(1h,3h)-pyrimidinedione 5'-phosphate.</text>
</comment>
<dbReference type="FunCoup" id="A9WFQ8">
    <property type="interactions" value="446"/>
</dbReference>
<dbReference type="NCBIfam" id="TIGR00227">
    <property type="entry name" value="ribD_Cterm"/>
    <property type="match status" value="1"/>
</dbReference>
<dbReference type="InterPro" id="IPR002125">
    <property type="entry name" value="CMP_dCMP_dom"/>
</dbReference>
<dbReference type="RefSeq" id="WP_012258062.1">
    <property type="nucleotide sequence ID" value="NC_010175.1"/>
</dbReference>
<dbReference type="CDD" id="cd01284">
    <property type="entry name" value="Riboflavin_deaminase-reductase"/>
    <property type="match status" value="1"/>
</dbReference>
<evidence type="ECO:0000256" key="12">
    <source>
        <dbReference type="ARBA" id="ARBA00049861"/>
    </source>
</evidence>
<dbReference type="PANTHER" id="PTHR38011:SF7">
    <property type="entry name" value="2,5-DIAMINO-6-RIBOSYLAMINO-4(3H)-PYRIMIDINONE 5'-PHOSPHATE REDUCTASE"/>
    <property type="match status" value="1"/>
</dbReference>
<dbReference type="HOGENOM" id="CLU_036590_1_2_0"/>
<feature type="binding site" evidence="16">
    <location>
        <position position="162"/>
    </location>
    <ligand>
        <name>NADP(+)</name>
        <dbReference type="ChEBI" id="CHEBI:58349"/>
    </ligand>
</feature>
<dbReference type="GO" id="GO:0008270">
    <property type="term" value="F:zinc ion binding"/>
    <property type="evidence" value="ECO:0007669"/>
    <property type="project" value="InterPro"/>
</dbReference>
<evidence type="ECO:0000256" key="2">
    <source>
        <dbReference type="ARBA" id="ARBA00004882"/>
    </source>
</evidence>
<evidence type="ECO:0000256" key="8">
    <source>
        <dbReference type="ARBA" id="ARBA00022833"/>
    </source>
</evidence>
<dbReference type="NCBIfam" id="TIGR00326">
    <property type="entry name" value="eubact_ribD"/>
    <property type="match status" value="1"/>
</dbReference>
<evidence type="ECO:0000256" key="3">
    <source>
        <dbReference type="ARBA" id="ARBA00004910"/>
    </source>
</evidence>
<dbReference type="eggNOG" id="COG0117">
    <property type="taxonomic scope" value="Bacteria"/>
</dbReference>
<comment type="pathway">
    <text evidence="3 14">Cofactor biosynthesis; riboflavin biosynthesis; 5-amino-6-(D-ribitylamino)uracil from GTP: step 3/4.</text>
</comment>
<dbReference type="InterPro" id="IPR011549">
    <property type="entry name" value="RibD_C"/>
</dbReference>
<comment type="pathway">
    <text evidence="2 14">Cofactor biosynthesis; riboflavin biosynthesis; 5-amino-6-(D-ribitylamino)uracil from GTP: step 2/4.</text>
</comment>
<name>A9WFQ8_CHLAA</name>
<comment type="similarity">
    <text evidence="4 14">In the N-terminal section; belongs to the cytidine and deoxycytidylate deaminase family.</text>
</comment>
<evidence type="ECO:0000256" key="13">
    <source>
        <dbReference type="ARBA" id="ARBA00049886"/>
    </source>
</evidence>
<feature type="binding site" evidence="17">
    <location>
        <position position="82"/>
    </location>
    <ligand>
        <name>Zn(2+)</name>
        <dbReference type="ChEBI" id="CHEBI:29105"/>
        <note>catalytic</note>
    </ligand>
</feature>
<keyword evidence="11" id="KW-0511">Multifunctional enzyme</keyword>
<feature type="binding site" evidence="16">
    <location>
        <position position="208"/>
    </location>
    <ligand>
        <name>NADP(+)</name>
        <dbReference type="ChEBI" id="CHEBI:58349"/>
    </ligand>
</feature>
<dbReference type="EnsemblBacteria" id="ABY35408">
    <property type="protein sequence ID" value="ABY35408"/>
    <property type="gene ID" value="Caur_2199"/>
</dbReference>
<dbReference type="UniPathway" id="UPA00275">
    <property type="reaction ID" value="UER00401"/>
</dbReference>
<evidence type="ECO:0000259" key="18">
    <source>
        <dbReference type="PROSITE" id="PS51747"/>
    </source>
</evidence>
<keyword evidence="6 14" id="KW-0686">Riboflavin biosynthesis</keyword>
<dbReference type="InParanoid" id="A9WFQ8"/>
<dbReference type="PANTHER" id="PTHR38011">
    <property type="entry name" value="DIHYDROFOLATE REDUCTASE FAMILY PROTEIN (AFU_ORTHOLOGUE AFUA_8G06820)"/>
    <property type="match status" value="1"/>
</dbReference>
<keyword evidence="14 19" id="KW-0378">Hydrolase</keyword>
<dbReference type="Gene3D" id="3.40.140.10">
    <property type="entry name" value="Cytidine Deaminase, domain 2"/>
    <property type="match status" value="1"/>
</dbReference>
<comment type="catalytic activity">
    <reaction evidence="13 14">
        <text>2,5-diamino-6-hydroxy-4-(5-phosphoribosylamino)-pyrimidine + H2O + H(+) = 5-amino-6-(5-phospho-D-ribosylamino)uracil + NH4(+)</text>
        <dbReference type="Rhea" id="RHEA:21868"/>
        <dbReference type="ChEBI" id="CHEBI:15377"/>
        <dbReference type="ChEBI" id="CHEBI:15378"/>
        <dbReference type="ChEBI" id="CHEBI:28938"/>
        <dbReference type="ChEBI" id="CHEBI:58453"/>
        <dbReference type="ChEBI" id="CHEBI:58614"/>
        <dbReference type="EC" id="3.5.4.26"/>
    </reaction>
</comment>
<evidence type="ECO:0000256" key="6">
    <source>
        <dbReference type="ARBA" id="ARBA00022619"/>
    </source>
</evidence>
<dbReference type="EMBL" id="CP000909">
    <property type="protein sequence ID" value="ABY35408.1"/>
    <property type="molecule type" value="Genomic_DNA"/>
</dbReference>